<evidence type="ECO:0000313" key="1">
    <source>
        <dbReference type="EMBL" id="CAF3841916.1"/>
    </source>
</evidence>
<name>A0A819E048_9BILA</name>
<accession>A0A819E048</accession>
<dbReference type="EMBL" id="CAJOAX010003208">
    <property type="protein sequence ID" value="CAF3841916.1"/>
    <property type="molecule type" value="Genomic_DNA"/>
</dbReference>
<protein>
    <submittedName>
        <fullName evidence="1">Uncharacterized protein</fullName>
    </submittedName>
</protein>
<feature type="non-terminal residue" evidence="1">
    <location>
        <position position="1"/>
    </location>
</feature>
<organism evidence="1 2">
    <name type="scientific">Rotaria sordida</name>
    <dbReference type="NCBI Taxonomy" id="392033"/>
    <lineage>
        <taxon>Eukaryota</taxon>
        <taxon>Metazoa</taxon>
        <taxon>Spiralia</taxon>
        <taxon>Gnathifera</taxon>
        <taxon>Rotifera</taxon>
        <taxon>Eurotatoria</taxon>
        <taxon>Bdelloidea</taxon>
        <taxon>Philodinida</taxon>
        <taxon>Philodinidae</taxon>
        <taxon>Rotaria</taxon>
    </lineage>
</organism>
<reference evidence="1" key="1">
    <citation type="submission" date="2021-02" db="EMBL/GenBank/DDBJ databases">
        <authorList>
            <person name="Nowell W R."/>
        </authorList>
    </citation>
    <scope>NUCLEOTIDE SEQUENCE</scope>
</reference>
<sequence>MKIVQENGLPEFKYHILPRIKCFTLSFQGAENRIYVTNGTSNNIQQIQ</sequence>
<proteinExistence type="predicted"/>
<gene>
    <name evidence="1" type="ORF">OTI717_LOCUS20638</name>
</gene>
<dbReference type="Proteomes" id="UP000663823">
    <property type="component" value="Unassembled WGS sequence"/>
</dbReference>
<evidence type="ECO:0000313" key="2">
    <source>
        <dbReference type="Proteomes" id="UP000663823"/>
    </source>
</evidence>
<dbReference type="AlphaFoldDB" id="A0A819E048"/>
<comment type="caution">
    <text evidence="1">The sequence shown here is derived from an EMBL/GenBank/DDBJ whole genome shotgun (WGS) entry which is preliminary data.</text>
</comment>